<name>A0A3A8EVE9_9GAMM</name>
<proteinExistence type="predicted"/>
<dbReference type="Gene3D" id="2.180.10.10">
    <property type="entry name" value="RHS repeat-associated core"/>
    <property type="match status" value="2"/>
</dbReference>
<evidence type="ECO:0000313" key="5">
    <source>
        <dbReference type="Proteomes" id="UP000280405"/>
    </source>
</evidence>
<feature type="non-terminal residue" evidence="4">
    <location>
        <position position="1254"/>
    </location>
</feature>
<dbReference type="InterPro" id="IPR050708">
    <property type="entry name" value="T6SS_VgrG/RHS"/>
</dbReference>
<dbReference type="EMBL" id="RAXT01000094">
    <property type="protein sequence ID" value="RKG32403.1"/>
    <property type="molecule type" value="Genomic_DNA"/>
</dbReference>
<dbReference type="NCBIfam" id="TIGR01643">
    <property type="entry name" value="YD_repeat_2x"/>
    <property type="match status" value="7"/>
</dbReference>
<gene>
    <name evidence="4" type="ORF">D7V20_18290</name>
</gene>
<dbReference type="Pfam" id="PF20148">
    <property type="entry name" value="DUF6531"/>
    <property type="match status" value="1"/>
</dbReference>
<dbReference type="InterPro" id="IPR056823">
    <property type="entry name" value="TEN-like_YD-shell"/>
</dbReference>
<keyword evidence="5" id="KW-1185">Reference proteome</keyword>
<dbReference type="AlphaFoldDB" id="A0A3A8EVE9"/>
<feature type="domain" description="Teneurin-like YD-shell" evidence="3">
    <location>
        <begin position="652"/>
        <end position="828"/>
    </location>
</feature>
<reference evidence="4 5" key="1">
    <citation type="submission" date="2018-09" db="EMBL/GenBank/DDBJ databases">
        <title>The draft genome of Acinetobacter spp. strains.</title>
        <authorList>
            <person name="Qin J."/>
            <person name="Feng Y."/>
            <person name="Zong Z."/>
        </authorList>
    </citation>
    <scope>NUCLEOTIDE SEQUENCE [LARGE SCALE GENOMIC DNA]</scope>
    <source>
        <strain evidence="4 5">WCHAc060115</strain>
    </source>
</reference>
<dbReference type="InterPro" id="IPR006530">
    <property type="entry name" value="YD"/>
</dbReference>
<dbReference type="CDD" id="cd20743">
    <property type="entry name" value="FIX_RhsA-like"/>
    <property type="match status" value="1"/>
</dbReference>
<organism evidence="4 5">
    <name type="scientific">Acinetobacter rongchengensis</name>
    <dbReference type="NCBI Taxonomy" id="2419601"/>
    <lineage>
        <taxon>Bacteria</taxon>
        <taxon>Pseudomonadati</taxon>
        <taxon>Pseudomonadota</taxon>
        <taxon>Gammaproteobacteria</taxon>
        <taxon>Moraxellales</taxon>
        <taxon>Moraxellaceae</taxon>
        <taxon>Acinetobacter</taxon>
    </lineage>
</organism>
<evidence type="ECO:0000313" key="4">
    <source>
        <dbReference type="EMBL" id="RKG32403.1"/>
    </source>
</evidence>
<dbReference type="InterPro" id="IPR045351">
    <property type="entry name" value="DUF6531"/>
</dbReference>
<feature type="domain" description="Teneurin-like YD-shell" evidence="3">
    <location>
        <begin position="1039"/>
        <end position="1212"/>
    </location>
</feature>
<dbReference type="PANTHER" id="PTHR32305:SF15">
    <property type="entry name" value="PROTEIN RHSA-RELATED"/>
    <property type="match status" value="1"/>
</dbReference>
<evidence type="ECO:0000259" key="2">
    <source>
        <dbReference type="Pfam" id="PF20148"/>
    </source>
</evidence>
<dbReference type="PANTHER" id="PTHR32305">
    <property type="match status" value="1"/>
</dbReference>
<sequence length="1254" mass="143630">MTTQAETTQAANNENMKPAVELAVFNLASVTHTEDHKFIAHQIQRYLKVCGNTSLEYLQNSANVPTVANIFALSGSVLELILFAEEQKKAQAGVQQAALLSMNLIGLFLEPSTEAHVRMALRPMLGLMAECLYAQDGKVKEADIRRMALHLNAQMAGDLEKFLQETQLKLSGLLSSASSLGTTILQALAVPSITSGLSVSATAGATAEKRDPNQQFSNWAKPLLDLVMANTQVDMKPKLETTAASGSLQQNAVKAIAVLPTLIQQQSNAATQYSLAWLIQETLKAIQKQANKARASVPLNHAGEYEQHTHGDILEFVTLQADALNAPPCDGVDAQTEHSISYAIGAERVNHADFYLPKVDFVFSRQYNSQMNEFDHSMIGARWMMPFSNMIIQKNNGYLFIDGKGRKHTLPSSIFYETYTVPFEGFTVEPFEDGDLLLNFGTDWNFHFQSFNAGKHYHLVQQFNDKTNEKVILSYLLFEQFAYLQAIDFQMKRAKHVVKFAFNEHAKIIAAFVDDQPEPLARYEYDIQGNLTKAYDQNGHLRRYEYNDAHQLTRYTDRTGRGQNIRYESIEASAKAVAEWADDGSFKTRLEWHPRLRQVAVYDSYDVPTYYYFDLDGFTYRTRLADGRESWLSRDGQKRITRQIDFAGLETEQIYNDQDQLIKIIQPNGGVVRFAYDEHGNLTETKDPEGHIWKKEYDANGLVIREINPLGHTTQYKYNNDHQIVEVTDAKGGSKKIQYNDLGQMVSYTDCSGKNTAWQYDEEGTLTAQESAENQNVKYLYSTQGRDKGQLQAVIYPDGLTEQFEHDEEGRLLRHTDSKGFVTEYKYNTVGLLQQRIDANKHQIGYQWDKQGRILKLINQNHAEYQFDYNRYGQLVREQAFDGEEKYFHYNDNGQLFQIRQSNILTQFGYHADGQIASKTYTHLQTRHSQMEEFEYNLNYQLSKAKNAESQVDFYRNALGQLMREHQHYKVAQLTPLTAVLHYEYDELGNLSKTIRPDGQVQTNLSYGSGHTYGIAFNQQDMVAFQRDDLHRETVRMLSNGLIQTKHYNDVGLLSSQVIQPEQETTDRMQLHAQRHYQYDKNYLLTQVEDSRLGRLNYQYDPIGRLIKTQSLHKSESFTFDPAGNLIDPMATQTSTVKNNLIKSYQGKHYQYDAQGNVIETRQAGEILKLTWDNLNRLIQSDHNGQITEYGYDVFGRRLYKKNHGENSLTLFGWDGDLMIWESYQKQGNIQSNQKQENPDYTKHYVYEPNSFVP</sequence>
<evidence type="ECO:0000256" key="1">
    <source>
        <dbReference type="ARBA" id="ARBA00022737"/>
    </source>
</evidence>
<dbReference type="Pfam" id="PF25023">
    <property type="entry name" value="TEN_YD-shell"/>
    <property type="match status" value="2"/>
</dbReference>
<dbReference type="OrthoDB" id="9816400at2"/>
<dbReference type="Proteomes" id="UP000280405">
    <property type="component" value="Unassembled WGS sequence"/>
</dbReference>
<keyword evidence="1" id="KW-0677">Repeat</keyword>
<evidence type="ECO:0000259" key="3">
    <source>
        <dbReference type="Pfam" id="PF25023"/>
    </source>
</evidence>
<comment type="caution">
    <text evidence="4">The sequence shown here is derived from an EMBL/GenBank/DDBJ whole genome shotgun (WGS) entry which is preliminary data.</text>
</comment>
<accession>A0A3A8EVE9</accession>
<feature type="domain" description="DUF6531" evidence="2">
    <location>
        <begin position="338"/>
        <end position="409"/>
    </location>
</feature>
<protein>
    <submittedName>
        <fullName evidence="4">RHS repeat protein</fullName>
    </submittedName>
</protein>